<accession>A0ABN7VV64</accession>
<protein>
    <submittedName>
        <fullName evidence="1">13974_t:CDS:1</fullName>
    </submittedName>
</protein>
<dbReference type="EMBL" id="CAJVQB010021963">
    <property type="protein sequence ID" value="CAG8798425.1"/>
    <property type="molecule type" value="Genomic_DNA"/>
</dbReference>
<proteinExistence type="predicted"/>
<comment type="caution">
    <text evidence="1">The sequence shown here is derived from an EMBL/GenBank/DDBJ whole genome shotgun (WGS) entry which is preliminary data.</text>
</comment>
<reference evidence="1 2" key="1">
    <citation type="submission" date="2021-06" db="EMBL/GenBank/DDBJ databases">
        <authorList>
            <person name="Kallberg Y."/>
            <person name="Tangrot J."/>
            <person name="Rosling A."/>
        </authorList>
    </citation>
    <scope>NUCLEOTIDE SEQUENCE [LARGE SCALE GENOMIC DNA]</scope>
    <source>
        <strain evidence="1 2">120-4 pot B 10/14</strain>
    </source>
</reference>
<sequence length="84" mass="9892">MSVIIGVVWKISAENEWRHNKPNRWIPSMMQLQLSITKELKIIVEPESESPEQTPAIKKHKIEKAESWVFKKKHFARNTPQNKS</sequence>
<gene>
    <name evidence="1" type="ORF">GMARGA_LOCUS22595</name>
</gene>
<organism evidence="1 2">
    <name type="scientific">Gigaspora margarita</name>
    <dbReference type="NCBI Taxonomy" id="4874"/>
    <lineage>
        <taxon>Eukaryota</taxon>
        <taxon>Fungi</taxon>
        <taxon>Fungi incertae sedis</taxon>
        <taxon>Mucoromycota</taxon>
        <taxon>Glomeromycotina</taxon>
        <taxon>Glomeromycetes</taxon>
        <taxon>Diversisporales</taxon>
        <taxon>Gigasporaceae</taxon>
        <taxon>Gigaspora</taxon>
    </lineage>
</organism>
<dbReference type="Proteomes" id="UP000789901">
    <property type="component" value="Unassembled WGS sequence"/>
</dbReference>
<evidence type="ECO:0000313" key="1">
    <source>
        <dbReference type="EMBL" id="CAG8798425.1"/>
    </source>
</evidence>
<name>A0ABN7VV64_GIGMA</name>
<keyword evidence="2" id="KW-1185">Reference proteome</keyword>
<evidence type="ECO:0000313" key="2">
    <source>
        <dbReference type="Proteomes" id="UP000789901"/>
    </source>
</evidence>